<gene>
    <name evidence="2" type="ORF">QUF16_10290</name>
</gene>
<evidence type="ECO:0000259" key="1">
    <source>
        <dbReference type="Pfam" id="PF14393"/>
    </source>
</evidence>
<evidence type="ECO:0000313" key="2">
    <source>
        <dbReference type="EMBL" id="MDM7454742.1"/>
    </source>
</evidence>
<comment type="caution">
    <text evidence="2">The sequence shown here is derived from an EMBL/GenBank/DDBJ whole genome shotgun (WGS) entry which is preliminary data.</text>
</comment>
<feature type="domain" description="DUF4422" evidence="1">
    <location>
        <begin position="4"/>
        <end position="221"/>
    </location>
</feature>
<dbReference type="Pfam" id="PF14393">
    <property type="entry name" value="DUF4422"/>
    <property type="match status" value="1"/>
</dbReference>
<dbReference type="InterPro" id="IPR025536">
    <property type="entry name" value="DUF4422"/>
</dbReference>
<accession>A0AAP4JJQ2</accession>
<evidence type="ECO:0000313" key="3">
    <source>
        <dbReference type="Proteomes" id="UP001231451"/>
    </source>
</evidence>
<name>A0AAP4JJQ2_LACPA</name>
<dbReference type="RefSeq" id="WP_041168900.1">
    <property type="nucleotide sequence ID" value="NC_021721.1"/>
</dbReference>
<organism evidence="2 3">
    <name type="scientific">Lacticaseibacillus paracasei</name>
    <name type="common">Lactobacillus paracasei</name>
    <dbReference type="NCBI Taxonomy" id="1597"/>
    <lineage>
        <taxon>Bacteria</taxon>
        <taxon>Bacillati</taxon>
        <taxon>Bacillota</taxon>
        <taxon>Bacilli</taxon>
        <taxon>Lactobacillales</taxon>
        <taxon>Lactobacillaceae</taxon>
        <taxon>Lacticaseibacillus</taxon>
    </lineage>
</organism>
<protein>
    <submittedName>
        <fullName evidence="2">DUF4422 domain-containing protein</fullName>
    </submittedName>
</protein>
<proteinExistence type="predicted"/>
<dbReference type="AlphaFoldDB" id="A0AAP4JJQ2"/>
<dbReference type="EMBL" id="JAUCBG010000014">
    <property type="protein sequence ID" value="MDM7454742.1"/>
    <property type="molecule type" value="Genomic_DNA"/>
</dbReference>
<reference evidence="2" key="1">
    <citation type="submission" date="2023-06" db="EMBL/GenBank/DDBJ databases">
        <title>Draft Genome Sequences of lactic acid bacteria strains isolated from fermented milk products.</title>
        <authorList>
            <person name="Elcheninov A.G."/>
            <person name="Klyukina A."/>
            <person name="Zayulina K.S."/>
            <person name="Gavirova L.A."/>
            <person name="Shcherbakova P.A."/>
            <person name="Shestakov A.I."/>
            <person name="Kublanov I.V."/>
            <person name="Kochetkova T.V."/>
        </authorList>
    </citation>
    <scope>NUCLEOTIDE SEQUENCE</scope>
    <source>
        <strain evidence="2">TOM.1374</strain>
    </source>
</reference>
<dbReference type="Proteomes" id="UP001231451">
    <property type="component" value="Unassembled WGS sequence"/>
</dbReference>
<sequence>MDIKMVVAAHKKVDTPTDSLYIPVYVGSAFHRTTPAGFLRDDSGKNISLKNPNYNELTAVYWAKYNLLFDAVGFVHYRRYFVRRKRFLTKKYTLIDKNDIGNLLKHAEVVVPKKRRYFIETIESHFYHSHESVGLDKLKIVMENQTENYRKAFSKIMHARSAHMFNMFIMKRREFDAYTDWLFPLLKEVDNSLDYNHLSGNEKRIDGFLSEFLLDVWLEANSVPYVECDYKFTEKQHWVRKIYGFLFNKWFSKGKFKTTHISNE</sequence>